<dbReference type="GO" id="GO:0019028">
    <property type="term" value="C:viral capsid"/>
    <property type="evidence" value="ECO:0007669"/>
    <property type="project" value="InterPro"/>
</dbReference>
<evidence type="ECO:0000313" key="2">
    <source>
        <dbReference type="Proteomes" id="UP000202136"/>
    </source>
</evidence>
<dbReference type="InterPro" id="IPR007765">
    <property type="entry name" value="Baculo_p24"/>
</dbReference>
<name>I3XM29_NPVMB</name>
<dbReference type="KEGG" id="vg:18558885"/>
<dbReference type="Pfam" id="PF05073">
    <property type="entry name" value="Baculo_p24"/>
    <property type="match status" value="1"/>
</dbReference>
<organism evidence="1 2">
    <name type="scientific">Mamestra brassicae nuclear polyhedrosis virus</name>
    <name type="common">MbNPV</name>
    <dbReference type="NCBI Taxonomy" id="78219"/>
    <lineage>
        <taxon>Viruses</taxon>
        <taxon>Viruses incertae sedis</taxon>
        <taxon>Naldaviricetes</taxon>
        <taxon>Lefavirales</taxon>
        <taxon>Baculoviridae</taxon>
        <taxon>Alphabaculovirus</taxon>
        <taxon>Alphabaculovirus mabrassicae</taxon>
    </lineage>
</organism>
<dbReference type="Proteomes" id="UP000202136">
    <property type="component" value="Segment"/>
</dbReference>
<sequence>MYENTNAHNNDDPMQFQYDDETLEVVIIENGDDDRDGYIELTAAAKLLAPLVTIRGFSHAVLWANVIASQRLTRNNKHYVHVFALGRYLSAYKLGTHNKRQVQAVKQLICDLIIGAQSQLVDPLVDIKTQLCTLQECLSGNNQLNNSSDNVMYQAPALPPQAPYESLNNTEIWRDILRSEHAALFANIGGALETIKSMQADLTNKIAFSNDTMLDGFKSIKDMMRKSKS</sequence>
<dbReference type="RefSeq" id="YP_009011076.1">
    <property type="nucleotide sequence ID" value="NC_023681.1"/>
</dbReference>
<organismHost>
    <name type="scientific">Lepidoptera</name>
    <name type="common">moths &amp; butterflies</name>
    <dbReference type="NCBI Taxonomy" id="7088"/>
</organismHost>
<evidence type="ECO:0000313" key="1">
    <source>
        <dbReference type="EMBL" id="AFL64862.1"/>
    </source>
</evidence>
<dbReference type="EMBL" id="JQ798165">
    <property type="protein sequence ID" value="AFL64862.1"/>
    <property type="molecule type" value="Genomic_DNA"/>
</dbReference>
<proteinExistence type="predicted"/>
<reference evidence="1 2" key="1">
    <citation type="journal article" date="2013" name="Virus Genes">
        <title>Complete genomic sequences and comparative analysis of Mamestra brassicae nucleopolyhedrovirus isolated in Korea.</title>
        <authorList>
            <person name="Choi J.B."/>
            <person name="Heo W.I."/>
            <person name="Shin T.Y."/>
            <person name="Bae S.M."/>
            <person name="Kim W.J."/>
            <person name="Kim J.I."/>
            <person name="Kwon M."/>
            <person name="Choi J.Y."/>
            <person name="Je Y.H."/>
            <person name="Jin B.R."/>
            <person name="Woo S.D."/>
        </authorList>
    </citation>
    <scope>NUCLEOTIDE SEQUENCE [LARGE SCALE GENOMIC DNA]</scope>
    <source>
        <strain evidence="1 2">K1</strain>
    </source>
</reference>
<dbReference type="GeneID" id="18558885"/>
<accession>I3XM29</accession>
<protein>
    <submittedName>
        <fullName evidence="1">p24</fullName>
    </submittedName>
</protein>
<keyword evidence="2" id="KW-1185">Reference proteome</keyword>